<comment type="caution">
    <text evidence="2">The sequence shown here is derived from an EMBL/GenBank/DDBJ whole genome shotgun (WGS) entry which is preliminary data.</text>
</comment>
<protein>
    <submittedName>
        <fullName evidence="2">Uncharacterized protein</fullName>
    </submittedName>
</protein>
<sequence length="179" mass="20753">MELQDILDWAFRRHLNPLSWYIRPLFLLVLVYAAYQRSWKGIIIIFVLMMSSMVWFPEPKKIDLHMQKVLEFEQKLLGSPISAVLTIAFMMVFLGLILAAFWKRSLVYGFILLNVTLVGKMALSLFFTGENGWAPLGNTVFGLLMINGIGLFRNRHLRLGPFSCKTVFFARFKDQLQTK</sequence>
<feature type="transmembrane region" description="Helical" evidence="1">
    <location>
        <begin position="133"/>
        <end position="152"/>
    </location>
</feature>
<dbReference type="RefSeq" id="WP_268527022.1">
    <property type="nucleotide sequence ID" value="NZ_JALAOG010000028.1"/>
</dbReference>
<dbReference type="AlphaFoldDB" id="A0AAP3FR51"/>
<dbReference type="Proteomes" id="UP001067121">
    <property type="component" value="Unassembled WGS sequence"/>
</dbReference>
<reference evidence="2" key="1">
    <citation type="submission" date="2022-02" db="EMBL/GenBank/DDBJ databases">
        <title>Crop Bioprotection Bacillus Genome Sequencing.</title>
        <authorList>
            <person name="Dunlap C."/>
        </authorList>
    </citation>
    <scope>NUCLEOTIDE SEQUENCE</scope>
    <source>
        <strain evidence="2">98-1</strain>
    </source>
</reference>
<accession>A0AAP3FR51</accession>
<gene>
    <name evidence="2" type="ORF">MOC71_09365</name>
</gene>
<evidence type="ECO:0000313" key="3">
    <source>
        <dbReference type="Proteomes" id="UP001067121"/>
    </source>
</evidence>
<keyword evidence="1" id="KW-0812">Transmembrane</keyword>
<keyword evidence="1" id="KW-0472">Membrane</keyword>
<proteinExistence type="predicted"/>
<feature type="transmembrane region" description="Helical" evidence="1">
    <location>
        <begin position="106"/>
        <end position="127"/>
    </location>
</feature>
<keyword evidence="1" id="KW-1133">Transmembrane helix</keyword>
<evidence type="ECO:0000313" key="2">
    <source>
        <dbReference type="EMBL" id="MCY8316943.1"/>
    </source>
</evidence>
<organism evidence="2 3">
    <name type="scientific">Bacillus vallismortis</name>
    <dbReference type="NCBI Taxonomy" id="72361"/>
    <lineage>
        <taxon>Bacteria</taxon>
        <taxon>Bacillati</taxon>
        <taxon>Bacillota</taxon>
        <taxon>Bacilli</taxon>
        <taxon>Bacillales</taxon>
        <taxon>Bacillaceae</taxon>
        <taxon>Bacillus</taxon>
    </lineage>
</organism>
<feature type="transmembrane region" description="Helical" evidence="1">
    <location>
        <begin position="18"/>
        <end position="35"/>
    </location>
</feature>
<feature type="transmembrane region" description="Helical" evidence="1">
    <location>
        <begin position="42"/>
        <end position="57"/>
    </location>
</feature>
<evidence type="ECO:0000256" key="1">
    <source>
        <dbReference type="SAM" id="Phobius"/>
    </source>
</evidence>
<name>A0AAP3FR51_BACVA</name>
<feature type="transmembrane region" description="Helical" evidence="1">
    <location>
        <begin position="77"/>
        <end position="99"/>
    </location>
</feature>
<dbReference type="EMBL" id="JALAOH010000019">
    <property type="protein sequence ID" value="MCY8316943.1"/>
    <property type="molecule type" value="Genomic_DNA"/>
</dbReference>